<organism evidence="1 2">
    <name type="scientific">Tsukamurella conjunctivitidis</name>
    <dbReference type="NCBI Taxonomy" id="2592068"/>
    <lineage>
        <taxon>Bacteria</taxon>
        <taxon>Bacillati</taxon>
        <taxon>Actinomycetota</taxon>
        <taxon>Actinomycetes</taxon>
        <taxon>Mycobacteriales</taxon>
        <taxon>Tsukamurellaceae</taxon>
        <taxon>Tsukamurella</taxon>
    </lineage>
</organism>
<proteinExistence type="predicted"/>
<dbReference type="EMBL" id="VIGX01000004">
    <property type="protein sequence ID" value="TWS28998.1"/>
    <property type="molecule type" value="Genomic_DNA"/>
</dbReference>
<accession>A0A5C5S2S8</accession>
<name>A0A5C5S2S8_9ACTN</name>
<evidence type="ECO:0000313" key="1">
    <source>
        <dbReference type="EMBL" id="TWS28998.1"/>
    </source>
</evidence>
<dbReference type="RefSeq" id="WP_146486733.1">
    <property type="nucleotide sequence ID" value="NZ_VIGX01000004.1"/>
</dbReference>
<keyword evidence="2" id="KW-1185">Reference proteome</keyword>
<dbReference type="Proteomes" id="UP000319375">
    <property type="component" value="Unassembled WGS sequence"/>
</dbReference>
<dbReference type="AlphaFoldDB" id="A0A5C5S2S8"/>
<protein>
    <submittedName>
        <fullName evidence="1">Uncharacterized protein</fullName>
    </submittedName>
</protein>
<sequence>MSAVEIATLAWLAGWAVYAAVKVDAALRPGVVRVGCNGAAGSSGRTVCISTLGVGLEALCVCSKRTDDPENAVLEAVPTDFHTASKSSRVS</sequence>
<reference evidence="1 2" key="1">
    <citation type="submission" date="2019-06" db="EMBL/GenBank/DDBJ databases">
        <title>Tsukamurella conjunctivitidis sp. nov., Tsukamurella assacharolytica sp. nov. and Tsukamurella sputae sp. nov. isolated from patients with conjunctivitis, bacteraemia (lymphoma) and respiratory infection (sputum) in Hong Kong.</title>
        <authorList>
            <person name="Teng J.L.L."/>
            <person name="Lee H.H."/>
            <person name="Fong J.Y.H."/>
            <person name="Fok K.M.N."/>
            <person name="Lau S.K.P."/>
            <person name="Woo P.C.Y."/>
        </authorList>
    </citation>
    <scope>NUCLEOTIDE SEQUENCE [LARGE SCALE GENOMIC DNA]</scope>
    <source>
        <strain evidence="1 2">HKU72</strain>
    </source>
</reference>
<comment type="caution">
    <text evidence="1">The sequence shown here is derived from an EMBL/GenBank/DDBJ whole genome shotgun (WGS) entry which is preliminary data.</text>
</comment>
<evidence type="ECO:0000313" key="2">
    <source>
        <dbReference type="Proteomes" id="UP000319375"/>
    </source>
</evidence>
<gene>
    <name evidence="1" type="ORF">FK530_09235</name>
</gene>
<dbReference type="OrthoDB" id="9870629at2"/>